<dbReference type="EMBL" id="CP012109">
    <property type="protein sequence ID" value="AKQ70131.1"/>
    <property type="molecule type" value="Genomic_DNA"/>
</dbReference>
<dbReference type="PATRIC" id="fig|1297742.4.peg.7143"/>
<evidence type="ECO:0000313" key="3">
    <source>
        <dbReference type="Proteomes" id="UP000009026"/>
    </source>
</evidence>
<evidence type="ECO:0000313" key="2">
    <source>
        <dbReference type="EMBL" id="AKQ70131.1"/>
    </source>
</evidence>
<keyword evidence="1" id="KW-0812">Transmembrane</keyword>
<protein>
    <submittedName>
        <fullName evidence="2">Uncharacterized protein</fullName>
    </submittedName>
</protein>
<gene>
    <name evidence="2" type="ORF">A176_007043</name>
</gene>
<dbReference type="KEGG" id="mym:A176_007043"/>
<feature type="transmembrane region" description="Helical" evidence="1">
    <location>
        <begin position="39"/>
        <end position="58"/>
    </location>
</feature>
<sequence>MASSEPEYPQGATVPVLYLPDAPEEGRIGLFSELWLGSWVSGLVTVLLRAFTFVAWHFEL</sequence>
<keyword evidence="3" id="KW-1185">Reference proteome</keyword>
<evidence type="ECO:0000256" key="1">
    <source>
        <dbReference type="SAM" id="Phobius"/>
    </source>
</evidence>
<name>A0A0H4X3A7_9BACT</name>
<dbReference type="OrthoDB" id="2242169at2"/>
<keyword evidence="1" id="KW-0472">Membrane</keyword>
<dbReference type="RefSeq" id="WP_002640367.1">
    <property type="nucleotide sequence ID" value="NZ_CP012109.1"/>
</dbReference>
<dbReference type="AlphaFoldDB" id="A0A0H4X3A7"/>
<organism evidence="2 3">
    <name type="scientific">Pseudomyxococcus hansupus</name>
    <dbReference type="NCBI Taxonomy" id="1297742"/>
    <lineage>
        <taxon>Bacteria</taxon>
        <taxon>Pseudomonadati</taxon>
        <taxon>Myxococcota</taxon>
        <taxon>Myxococcia</taxon>
        <taxon>Myxococcales</taxon>
        <taxon>Cystobacterineae</taxon>
        <taxon>Myxococcaceae</taxon>
        <taxon>Pseudomyxococcus</taxon>
    </lineage>
</organism>
<proteinExistence type="predicted"/>
<dbReference type="Proteomes" id="UP000009026">
    <property type="component" value="Chromosome"/>
</dbReference>
<keyword evidence="1" id="KW-1133">Transmembrane helix</keyword>
<reference evidence="2 3" key="1">
    <citation type="journal article" date="2016" name="PLoS ONE">
        <title>Complete Genome Sequence and Comparative Genomics of a Novel Myxobacterium Myxococcus hansupus.</title>
        <authorList>
            <person name="Sharma G."/>
            <person name="Narwani T."/>
            <person name="Subramanian S."/>
        </authorList>
    </citation>
    <scope>NUCLEOTIDE SEQUENCE [LARGE SCALE GENOMIC DNA]</scope>
    <source>
        <strain evidence="3">mixupus</strain>
    </source>
</reference>
<accession>A0A0H4X3A7</accession>